<protein>
    <submittedName>
        <fullName evidence="2">Uncharacterized protein</fullName>
    </submittedName>
</protein>
<evidence type="ECO:0000256" key="1">
    <source>
        <dbReference type="SAM" id="Phobius"/>
    </source>
</evidence>
<sequence>MNEKIKQGIKNNKGNALPFVLIISFIILLMTTSLLAIANSDFTFTQETVESRQAYIDAKSVIEFGKIEINSRMTALNNINTQLTGLYMEYKTEMEKPTPNPSIINPLKTKIDAAEIRRTELINALSSEFVIYGNVKNATETLTSVEPTAANEGNLVKLGELKFDSTKNQFRIETDSKNISRKLDYKIGFNYVASTKTETTTGGPLVTPTKPTYDGNISTNFSPWIVGEIDCNGNYKVYGDFPGLPGDQPRYENANQVLTLNYPTANLQVDNKIDWAIGRSLELTAHSIFIKHEFDPSDCSSSAEDGGRVSNFNMTAVEKLDPTTNKLLPGDIYFKHGYTPDNQGVNTLTATGGNIVINGDLELAVNSTVNITCKNLFVTGDIYLDSSNSKLNITAENIVVEKGISLNRGTSLSTNCPNIWIGKDIETKSSDVSVELKNVNYLNVKNNIKLGQATQFIVTGSSINGSQMIVNSIQPNEGGNTYNINVANFASFRCQDFSVNNNSTVQLTSKIVRIEGKTEFSWAGSVVITTQYLDCTGEVKITRLSSPLNIKTFDGQSLNIRFAGSYSQLVSTVNINGADLVIFGGTSFVLDGDNKESQAVLKVAADDIYLDNVSINIDQFYGADRSMFYYTGKNNNVTNFHLKKSVIWDSGDWHYYKFQVNSGVYNTIKGQFPEVDPSNWLYNMTPDPYQGPEWDKIKLPVGAGSVTVTVTEGAGSTGSEIYY</sequence>
<dbReference type="RefSeq" id="WP_050738858.1">
    <property type="nucleotide sequence ID" value="NZ_LGYO01000007.1"/>
</dbReference>
<reference evidence="3" key="1">
    <citation type="submission" date="2015-07" db="EMBL/GenBank/DDBJ databases">
        <title>Draft genome sequence of Acetobacterium bakii DSM 8293, a potential psychrophilic chemical producer through syngas fermentation.</title>
        <authorList>
            <person name="Song Y."/>
            <person name="Hwang S."/>
            <person name="Cho B.-K."/>
        </authorList>
    </citation>
    <scope>NUCLEOTIDE SEQUENCE [LARGE SCALE GENOMIC DNA]</scope>
    <source>
        <strain evidence="3">DSM 8239</strain>
    </source>
</reference>
<dbReference type="EMBL" id="LGYO01000007">
    <property type="protein sequence ID" value="KNZ43117.1"/>
    <property type="molecule type" value="Genomic_DNA"/>
</dbReference>
<evidence type="ECO:0000313" key="2">
    <source>
        <dbReference type="EMBL" id="KNZ43117.1"/>
    </source>
</evidence>
<proteinExistence type="predicted"/>
<dbReference type="OrthoDB" id="1778486at2"/>
<keyword evidence="1" id="KW-1133">Transmembrane helix</keyword>
<dbReference type="AlphaFoldDB" id="A0A0L6U456"/>
<evidence type="ECO:0000313" key="3">
    <source>
        <dbReference type="Proteomes" id="UP000036873"/>
    </source>
</evidence>
<accession>A0A0L6U456</accession>
<dbReference type="Proteomes" id="UP000036873">
    <property type="component" value="Unassembled WGS sequence"/>
</dbReference>
<keyword evidence="3" id="KW-1185">Reference proteome</keyword>
<keyword evidence="1" id="KW-0472">Membrane</keyword>
<organism evidence="2 3">
    <name type="scientific">Acetobacterium bakii</name>
    <dbReference type="NCBI Taxonomy" id="52689"/>
    <lineage>
        <taxon>Bacteria</taxon>
        <taxon>Bacillati</taxon>
        <taxon>Bacillota</taxon>
        <taxon>Clostridia</taxon>
        <taxon>Eubacteriales</taxon>
        <taxon>Eubacteriaceae</taxon>
        <taxon>Acetobacterium</taxon>
    </lineage>
</organism>
<name>A0A0L6U456_9FIRM</name>
<dbReference type="STRING" id="52689.AKG39_02915"/>
<comment type="caution">
    <text evidence="2">The sequence shown here is derived from an EMBL/GenBank/DDBJ whole genome shotgun (WGS) entry which is preliminary data.</text>
</comment>
<feature type="transmembrane region" description="Helical" evidence="1">
    <location>
        <begin position="16"/>
        <end position="38"/>
    </location>
</feature>
<gene>
    <name evidence="2" type="ORF">AKG39_02915</name>
</gene>
<keyword evidence="1" id="KW-0812">Transmembrane</keyword>